<dbReference type="InterPro" id="IPR047786">
    <property type="entry name" value="Mfa1_fim"/>
</dbReference>
<dbReference type="NCBIfam" id="NF038041">
    <property type="entry name" value="fim_Mfa1_fam"/>
    <property type="match status" value="1"/>
</dbReference>
<evidence type="ECO:0000313" key="4">
    <source>
        <dbReference type="Proteomes" id="UP000477980"/>
    </source>
</evidence>
<gene>
    <name evidence="3" type="ORF">F7D25_15105</name>
</gene>
<evidence type="ECO:0000313" key="3">
    <source>
        <dbReference type="EMBL" id="MQP15694.1"/>
    </source>
</evidence>
<protein>
    <recommendedName>
        <fullName evidence="2">Minor fimbrium subunit Mfa1 C-terminal domain-containing protein</fullName>
    </recommendedName>
</protein>
<dbReference type="Gene3D" id="2.60.40.2580">
    <property type="match status" value="1"/>
</dbReference>
<evidence type="ECO:0000259" key="2">
    <source>
        <dbReference type="Pfam" id="PF15495"/>
    </source>
</evidence>
<feature type="signal peptide" evidence="1">
    <location>
        <begin position="1"/>
        <end position="24"/>
    </location>
</feature>
<dbReference type="Pfam" id="PF15495">
    <property type="entry name" value="Fimbrillin_C"/>
    <property type="match status" value="1"/>
</dbReference>
<dbReference type="OrthoDB" id="1067894at2"/>
<feature type="chain" id="PRO_5026033514" description="Minor fimbrium subunit Mfa1 C-terminal domain-containing protein" evidence="1">
    <location>
        <begin position="25"/>
        <end position="600"/>
    </location>
</feature>
<dbReference type="Proteomes" id="UP000477980">
    <property type="component" value="Unassembled WGS sequence"/>
</dbReference>
<accession>A0A6G1VSZ1</accession>
<dbReference type="InterPro" id="IPR029140">
    <property type="entry name" value="Mfa1_C"/>
</dbReference>
<sequence>MKKFTMLSSVLASALMLTVASCSSEDVAGGDAQNGKGATSYLAVNIENVGSAPASRAYDQGNGTYEDGTDAESKINKVRFYFFNGDGTPYLLVNNDATQQTSVNYLEQTVEKDGNYHDHTAETKTKAVLVLKGETKAIPASVIAVINPGVLDNTTLKSGTMTLSELRTSATGTKFYDETNGFVMSNSVYESAGQDVCSTPVANNVFASSEAALKKPVDIYVERVNAKVNAKIDADYVRTNETEKAWSKNAEGKYQINVGNIDVTTYAENTNATPTTKTYPVYAVVQGWQVADANGKAEVCKQINTAWYAGELGISPWTTSDYHRCFWSKSVPFNFGAQGGVNHPVNPKFENIKLSLSGDFSTTPVYTLPNTPTEVIANPTTSLNTLTKLIVAAKLVYKDDNGDYKPAQICQYRGLTYLGEEAVKKQIVGGFARYFKKTTTESGDVYKSIEASDIAFKTVVPGSPESSGVKNYEVVATLASTVGDLYVKNGETWTIASKDDINAALAKETAQVRSTDGATYYYTPIKHLGEAGKLGEYGIVRNHSYQVTIQNIKGFGTPVYDPKKEIDPMIPSDENTYLAASIKVLSWRVVSSKVNLDQTK</sequence>
<organism evidence="3 4">
    <name type="scientific">Segatella copri</name>
    <dbReference type="NCBI Taxonomy" id="165179"/>
    <lineage>
        <taxon>Bacteria</taxon>
        <taxon>Pseudomonadati</taxon>
        <taxon>Bacteroidota</taxon>
        <taxon>Bacteroidia</taxon>
        <taxon>Bacteroidales</taxon>
        <taxon>Prevotellaceae</taxon>
        <taxon>Segatella</taxon>
    </lineage>
</organism>
<proteinExistence type="predicted"/>
<dbReference type="Gene3D" id="2.60.40.3690">
    <property type="match status" value="1"/>
</dbReference>
<dbReference type="RefSeq" id="WP_153091195.1">
    <property type="nucleotide sequence ID" value="NZ_VZAH01000154.1"/>
</dbReference>
<dbReference type="PROSITE" id="PS51257">
    <property type="entry name" value="PROKAR_LIPOPROTEIN"/>
    <property type="match status" value="1"/>
</dbReference>
<reference evidence="3 4" key="1">
    <citation type="submission" date="2019-09" db="EMBL/GenBank/DDBJ databases">
        <title>Distinct polysaccharide growth profiles of human intestinal Prevotella copri isolates.</title>
        <authorList>
            <person name="Fehlner-Peach H."/>
            <person name="Magnabosco C."/>
            <person name="Raghavan V."/>
            <person name="Scher J.U."/>
            <person name="Tett A."/>
            <person name="Cox L.M."/>
            <person name="Gottsegen C."/>
            <person name="Watters A."/>
            <person name="Wiltshire- Gordon J.D."/>
            <person name="Segata N."/>
            <person name="Bonneau R."/>
            <person name="Littman D.R."/>
        </authorList>
    </citation>
    <scope>NUCLEOTIDE SEQUENCE [LARGE SCALE GENOMIC DNA]</scope>
    <source>
        <strain evidence="4">iAA917</strain>
    </source>
</reference>
<dbReference type="EMBL" id="VZAH01000154">
    <property type="protein sequence ID" value="MQP15694.1"/>
    <property type="molecule type" value="Genomic_DNA"/>
</dbReference>
<evidence type="ECO:0000256" key="1">
    <source>
        <dbReference type="SAM" id="SignalP"/>
    </source>
</evidence>
<feature type="domain" description="Minor fimbrium subunit Mfa1 C-terminal" evidence="2">
    <location>
        <begin position="515"/>
        <end position="590"/>
    </location>
</feature>
<comment type="caution">
    <text evidence="3">The sequence shown here is derived from an EMBL/GenBank/DDBJ whole genome shotgun (WGS) entry which is preliminary data.</text>
</comment>
<keyword evidence="1" id="KW-0732">Signal</keyword>
<name>A0A6G1VSZ1_9BACT</name>
<dbReference type="AlphaFoldDB" id="A0A6G1VSZ1"/>
<dbReference type="GO" id="GO:0009418">
    <property type="term" value="C:pilus shaft"/>
    <property type="evidence" value="ECO:0007669"/>
    <property type="project" value="InterPro"/>
</dbReference>